<dbReference type="Proteomes" id="UP000240493">
    <property type="component" value="Unassembled WGS sequence"/>
</dbReference>
<evidence type="ECO:0000256" key="2">
    <source>
        <dbReference type="SAM" id="SignalP"/>
    </source>
</evidence>
<gene>
    <name evidence="3" type="ORF">M441DRAFT_268250</name>
</gene>
<sequence length="121" mass="13413">MKLVLCVLELSAYALYLSALARPAESALYMHMDVCLLESNDRIKAIVVPLQHTSRYRVFDSCFRASCPRSFARPSGLHLAASAAIVSPKASPLPRKRRHQNAHQHGNAAKMKLLDPKAAFQ</sequence>
<feature type="chain" id="PRO_5015523983" description="Secreted protein" evidence="2">
    <location>
        <begin position="27"/>
        <end position="121"/>
    </location>
</feature>
<keyword evidence="2" id="KW-0732">Signal</keyword>
<evidence type="ECO:0000313" key="3">
    <source>
        <dbReference type="EMBL" id="PTB36710.1"/>
    </source>
</evidence>
<proteinExistence type="predicted"/>
<evidence type="ECO:0000256" key="1">
    <source>
        <dbReference type="SAM" id="MobiDB-lite"/>
    </source>
</evidence>
<feature type="signal peptide" evidence="2">
    <location>
        <begin position="1"/>
        <end position="26"/>
    </location>
</feature>
<dbReference type="EMBL" id="KZ679269">
    <property type="protein sequence ID" value="PTB36710.1"/>
    <property type="molecule type" value="Genomic_DNA"/>
</dbReference>
<keyword evidence="4" id="KW-1185">Reference proteome</keyword>
<feature type="region of interest" description="Disordered" evidence="1">
    <location>
        <begin position="88"/>
        <end position="109"/>
    </location>
</feature>
<name>A0A2T3YW06_TRIA4</name>
<dbReference type="AlphaFoldDB" id="A0A2T3YW06"/>
<accession>A0A2T3YW06</accession>
<organism evidence="3 4">
    <name type="scientific">Trichoderma asperellum (strain ATCC 204424 / CBS 433.97 / NBRC 101777)</name>
    <dbReference type="NCBI Taxonomy" id="1042311"/>
    <lineage>
        <taxon>Eukaryota</taxon>
        <taxon>Fungi</taxon>
        <taxon>Dikarya</taxon>
        <taxon>Ascomycota</taxon>
        <taxon>Pezizomycotina</taxon>
        <taxon>Sordariomycetes</taxon>
        <taxon>Hypocreomycetidae</taxon>
        <taxon>Hypocreales</taxon>
        <taxon>Hypocreaceae</taxon>
        <taxon>Trichoderma</taxon>
    </lineage>
</organism>
<reference evidence="3 4" key="1">
    <citation type="submission" date="2016-07" db="EMBL/GenBank/DDBJ databases">
        <title>Multiple horizontal gene transfer events from other fungi enriched the ability of initially mycotrophic Trichoderma (Ascomycota) to feed on dead plant biomass.</title>
        <authorList>
            <consortium name="DOE Joint Genome Institute"/>
            <person name="Aerts A."/>
            <person name="Atanasova L."/>
            <person name="Chenthamara K."/>
            <person name="Zhang J."/>
            <person name="Grujic M."/>
            <person name="Henrissat B."/>
            <person name="Kuo A."/>
            <person name="Salamov A."/>
            <person name="Lipzen A."/>
            <person name="Labutti K."/>
            <person name="Barry K."/>
            <person name="Miao Y."/>
            <person name="Rahimi M.J."/>
            <person name="Shen Q."/>
            <person name="Grigoriev I.V."/>
            <person name="Kubicek C.P."/>
            <person name="Druzhinina I.S."/>
        </authorList>
    </citation>
    <scope>NUCLEOTIDE SEQUENCE [LARGE SCALE GENOMIC DNA]</scope>
    <source>
        <strain evidence="3 4">CBS 433.97</strain>
    </source>
</reference>
<evidence type="ECO:0008006" key="5">
    <source>
        <dbReference type="Google" id="ProtNLM"/>
    </source>
</evidence>
<protein>
    <recommendedName>
        <fullName evidence="5">Secreted protein</fullName>
    </recommendedName>
</protein>
<evidence type="ECO:0000313" key="4">
    <source>
        <dbReference type="Proteomes" id="UP000240493"/>
    </source>
</evidence>